<sequence>MDYLSFLPEPMLAMTWFEDLLLVTPSTESNKFFLCNPLTRQWHALPRAPQKPEYFIRPYSRVGLTQKWSQLVVNTTLPQEESFCYVHPWNNGGVVACDGVLYWLSDIVPTSNRCAIIALDPFKGSPDDENRWRFIDLPADLNPRLRLARLPAKESDGIEVLRVWELTDCDDNGAAAYSWRLVHEVCIEGKEVKYIIGFDANNGDVIYVYSDNNICRYNIMKGEMQKIGKFPVPLEQYPLINGAVNLLNVFHIEHPWWPTPVHSLPSI</sequence>
<dbReference type="PANTHER" id="PTHR35546:SF130">
    <property type="entry name" value="EXPRESSED PROTEIN"/>
    <property type="match status" value="1"/>
</dbReference>
<gene>
    <name evidence="1" type="ORF">TIFTF001_035942</name>
</gene>
<dbReference type="Proteomes" id="UP001187192">
    <property type="component" value="Unassembled WGS sequence"/>
</dbReference>
<reference evidence="1" key="1">
    <citation type="submission" date="2023-07" db="EMBL/GenBank/DDBJ databases">
        <title>draft genome sequence of fig (Ficus carica).</title>
        <authorList>
            <person name="Takahashi T."/>
            <person name="Nishimura K."/>
        </authorList>
    </citation>
    <scope>NUCLEOTIDE SEQUENCE</scope>
</reference>
<keyword evidence="2" id="KW-1185">Reference proteome</keyword>
<name>A0AA88E2T1_FICCA</name>
<dbReference type="SUPFAM" id="SSF50965">
    <property type="entry name" value="Galactose oxidase, central domain"/>
    <property type="match status" value="1"/>
</dbReference>
<dbReference type="EMBL" id="BTGU01000375">
    <property type="protein sequence ID" value="GMN66879.1"/>
    <property type="molecule type" value="Genomic_DNA"/>
</dbReference>
<dbReference type="PANTHER" id="PTHR35546">
    <property type="entry name" value="F-BOX PROTEIN INTERACTION DOMAIN PROTEIN-RELATED"/>
    <property type="match status" value="1"/>
</dbReference>
<evidence type="ECO:0008006" key="3">
    <source>
        <dbReference type="Google" id="ProtNLM"/>
    </source>
</evidence>
<accession>A0AA88E2T1</accession>
<dbReference type="InterPro" id="IPR011043">
    <property type="entry name" value="Gal_Oxase/kelch_b-propeller"/>
</dbReference>
<protein>
    <recommendedName>
        <fullName evidence="3">F-box protein</fullName>
    </recommendedName>
</protein>
<dbReference type="AlphaFoldDB" id="A0AA88E2T1"/>
<dbReference type="InterPro" id="IPR055290">
    <property type="entry name" value="At3g26010-like"/>
</dbReference>
<proteinExistence type="predicted"/>
<evidence type="ECO:0000313" key="1">
    <source>
        <dbReference type="EMBL" id="GMN66879.1"/>
    </source>
</evidence>
<organism evidence="1 2">
    <name type="scientific">Ficus carica</name>
    <name type="common">Common fig</name>
    <dbReference type="NCBI Taxonomy" id="3494"/>
    <lineage>
        <taxon>Eukaryota</taxon>
        <taxon>Viridiplantae</taxon>
        <taxon>Streptophyta</taxon>
        <taxon>Embryophyta</taxon>
        <taxon>Tracheophyta</taxon>
        <taxon>Spermatophyta</taxon>
        <taxon>Magnoliopsida</taxon>
        <taxon>eudicotyledons</taxon>
        <taxon>Gunneridae</taxon>
        <taxon>Pentapetalae</taxon>
        <taxon>rosids</taxon>
        <taxon>fabids</taxon>
        <taxon>Rosales</taxon>
        <taxon>Moraceae</taxon>
        <taxon>Ficeae</taxon>
        <taxon>Ficus</taxon>
    </lineage>
</organism>
<comment type="caution">
    <text evidence="1">The sequence shown here is derived from an EMBL/GenBank/DDBJ whole genome shotgun (WGS) entry which is preliminary data.</text>
</comment>
<evidence type="ECO:0000313" key="2">
    <source>
        <dbReference type="Proteomes" id="UP001187192"/>
    </source>
</evidence>